<name>A0A848FAQ5_9BURK</name>
<protein>
    <submittedName>
        <fullName evidence="2">H4MPT-linked C1 transfer pathway protein</fullName>
    </submittedName>
</protein>
<dbReference type="EMBL" id="JABBFW010000007">
    <property type="protein sequence ID" value="NML15835.1"/>
    <property type="molecule type" value="Genomic_DNA"/>
</dbReference>
<gene>
    <name evidence="2" type="ORF">HHL10_12715</name>
</gene>
<dbReference type="Gene3D" id="3.30.420.190">
    <property type="entry name" value="conserved archaeal protein q6m145"/>
    <property type="match status" value="1"/>
</dbReference>
<accession>A0A848FAQ5</accession>
<feature type="domain" description="Hydantoinase A/oxoprolinase" evidence="1">
    <location>
        <begin position="64"/>
        <end position="310"/>
    </location>
</feature>
<dbReference type="NCBIfam" id="TIGR03123">
    <property type="entry name" value="one_C_unchar_1"/>
    <property type="match status" value="1"/>
</dbReference>
<sequence>MQPERHVVGWDIGGAHVKAAWVRNGRLQDAVQWACPLWESLDRLDAVLAQARARWPQMRRAQHVVTMTGEMADLFASRAEGVRRIADHMARQPGIGLRFYAGEQGFVAPEDVAAQWEAIASANWLATAQLAARRVGDGVLVDIGSTTCDLIPLRQEQAAARGRTDAQRLMSGELVYQGVVRTPLCALAQRIDFEGRPHNVMNEFFATTADVYRLLGELDPAHDQHPAADHGAKDAEGTRRRLARMVGRDAEEAGAEAWLDFARAWRAEQLNLIGHNLDRVLAAAGVPARAPLVAAGCGSFLVEKLAAARGRPCVHFASQAVPLDPGAGPGALRQAQLCAPAVAVALLLERERH</sequence>
<dbReference type="InterPro" id="IPR002821">
    <property type="entry name" value="Hydantoinase_A"/>
</dbReference>
<evidence type="ECO:0000313" key="2">
    <source>
        <dbReference type="EMBL" id="NML15835.1"/>
    </source>
</evidence>
<comment type="caution">
    <text evidence="2">The sequence shown here is derived from an EMBL/GenBank/DDBJ whole genome shotgun (WGS) entry which is preliminary data.</text>
</comment>
<keyword evidence="3" id="KW-1185">Reference proteome</keyword>
<dbReference type="AlphaFoldDB" id="A0A848FAQ5"/>
<evidence type="ECO:0000259" key="1">
    <source>
        <dbReference type="Pfam" id="PF01968"/>
    </source>
</evidence>
<organism evidence="2 3">
    <name type="scientific">Azohydromonas caseinilytica</name>
    <dbReference type="NCBI Taxonomy" id="2728836"/>
    <lineage>
        <taxon>Bacteria</taxon>
        <taxon>Pseudomonadati</taxon>
        <taxon>Pseudomonadota</taxon>
        <taxon>Betaproteobacteria</taxon>
        <taxon>Burkholderiales</taxon>
        <taxon>Sphaerotilaceae</taxon>
        <taxon>Azohydromonas</taxon>
    </lineage>
</organism>
<proteinExistence type="predicted"/>
<evidence type="ECO:0000313" key="3">
    <source>
        <dbReference type="Proteomes" id="UP000574067"/>
    </source>
</evidence>
<dbReference type="GO" id="GO:0016787">
    <property type="term" value="F:hydrolase activity"/>
    <property type="evidence" value="ECO:0007669"/>
    <property type="project" value="InterPro"/>
</dbReference>
<reference evidence="2 3" key="1">
    <citation type="submission" date="2020-04" db="EMBL/GenBank/DDBJ databases">
        <title>Azohydromonas sp. isolated from soil.</title>
        <authorList>
            <person name="Dahal R.H."/>
        </authorList>
    </citation>
    <scope>NUCLEOTIDE SEQUENCE [LARGE SCALE GENOMIC DNA]</scope>
    <source>
        <strain evidence="2 3">G-1-1-14</strain>
    </source>
</reference>
<dbReference type="Pfam" id="PF01968">
    <property type="entry name" value="Hydantoinase_A"/>
    <property type="match status" value="1"/>
</dbReference>
<dbReference type="InterPro" id="IPR002756">
    <property type="entry name" value="MfnF"/>
</dbReference>
<dbReference type="Proteomes" id="UP000574067">
    <property type="component" value="Unassembled WGS sequence"/>
</dbReference>
<dbReference type="RefSeq" id="WP_169160736.1">
    <property type="nucleotide sequence ID" value="NZ_JABBFW010000007.1"/>
</dbReference>
<dbReference type="Gene3D" id="3.30.420.40">
    <property type="match status" value="1"/>
</dbReference>